<evidence type="ECO:0000313" key="13">
    <source>
        <dbReference type="Proteomes" id="UP001595912"/>
    </source>
</evidence>
<evidence type="ECO:0000256" key="7">
    <source>
        <dbReference type="ARBA" id="ARBA00022840"/>
    </source>
</evidence>
<keyword evidence="10" id="KW-1133">Transmembrane helix</keyword>
<dbReference type="InterPro" id="IPR011712">
    <property type="entry name" value="Sig_transdc_His_kin_sub3_dim/P"/>
</dbReference>
<feature type="domain" description="Histidine kinase/HSP90-like ATPase" evidence="11">
    <location>
        <begin position="288"/>
        <end position="388"/>
    </location>
</feature>
<keyword evidence="10" id="KW-0812">Transmembrane</keyword>
<reference evidence="13" key="1">
    <citation type="journal article" date="2019" name="Int. J. Syst. Evol. Microbiol.">
        <title>The Global Catalogue of Microorganisms (GCM) 10K type strain sequencing project: providing services to taxonomists for standard genome sequencing and annotation.</title>
        <authorList>
            <consortium name="The Broad Institute Genomics Platform"/>
            <consortium name="The Broad Institute Genome Sequencing Center for Infectious Disease"/>
            <person name="Wu L."/>
            <person name="Ma J."/>
        </authorList>
    </citation>
    <scope>NUCLEOTIDE SEQUENCE [LARGE SCALE GENOMIC DNA]</scope>
    <source>
        <strain evidence="13">CGMCC 4.7152</strain>
    </source>
</reference>
<evidence type="ECO:0000259" key="11">
    <source>
        <dbReference type="SMART" id="SM00387"/>
    </source>
</evidence>
<evidence type="ECO:0000256" key="9">
    <source>
        <dbReference type="SAM" id="MobiDB-lite"/>
    </source>
</evidence>
<dbReference type="InterPro" id="IPR003594">
    <property type="entry name" value="HATPase_dom"/>
</dbReference>
<proteinExistence type="predicted"/>
<keyword evidence="10" id="KW-0472">Membrane</keyword>
<comment type="catalytic activity">
    <reaction evidence="1">
        <text>ATP + protein L-histidine = ADP + protein N-phospho-L-histidine.</text>
        <dbReference type="EC" id="2.7.13.3"/>
    </reaction>
</comment>
<keyword evidence="13" id="KW-1185">Reference proteome</keyword>
<dbReference type="Pfam" id="PF02518">
    <property type="entry name" value="HATPase_c"/>
    <property type="match status" value="1"/>
</dbReference>
<dbReference type="RefSeq" id="WP_380126972.1">
    <property type="nucleotide sequence ID" value="NZ_JBHSIU010000099.1"/>
</dbReference>
<keyword evidence="7" id="KW-0067">ATP-binding</keyword>
<keyword evidence="6 12" id="KW-0418">Kinase</keyword>
<dbReference type="Gene3D" id="3.30.565.10">
    <property type="entry name" value="Histidine kinase-like ATPase, C-terminal domain"/>
    <property type="match status" value="1"/>
</dbReference>
<evidence type="ECO:0000256" key="3">
    <source>
        <dbReference type="ARBA" id="ARBA00022553"/>
    </source>
</evidence>
<evidence type="ECO:0000256" key="2">
    <source>
        <dbReference type="ARBA" id="ARBA00012438"/>
    </source>
</evidence>
<organism evidence="12 13">
    <name type="scientific">Dactylosporangium cerinum</name>
    <dbReference type="NCBI Taxonomy" id="1434730"/>
    <lineage>
        <taxon>Bacteria</taxon>
        <taxon>Bacillati</taxon>
        <taxon>Actinomycetota</taxon>
        <taxon>Actinomycetes</taxon>
        <taxon>Micromonosporales</taxon>
        <taxon>Micromonosporaceae</taxon>
        <taxon>Dactylosporangium</taxon>
    </lineage>
</organism>
<dbReference type="SUPFAM" id="SSF55874">
    <property type="entry name" value="ATPase domain of HSP90 chaperone/DNA topoisomerase II/histidine kinase"/>
    <property type="match status" value="1"/>
</dbReference>
<evidence type="ECO:0000256" key="1">
    <source>
        <dbReference type="ARBA" id="ARBA00000085"/>
    </source>
</evidence>
<dbReference type="GO" id="GO:0016301">
    <property type="term" value="F:kinase activity"/>
    <property type="evidence" value="ECO:0007669"/>
    <property type="project" value="UniProtKB-KW"/>
</dbReference>
<keyword evidence="3" id="KW-0597">Phosphoprotein</keyword>
<feature type="transmembrane region" description="Helical" evidence="10">
    <location>
        <begin position="105"/>
        <end position="124"/>
    </location>
</feature>
<dbReference type="InterPro" id="IPR055558">
    <property type="entry name" value="DUF7134"/>
</dbReference>
<keyword evidence="4" id="KW-0808">Transferase</keyword>
<evidence type="ECO:0000256" key="4">
    <source>
        <dbReference type="ARBA" id="ARBA00022679"/>
    </source>
</evidence>
<evidence type="ECO:0000256" key="8">
    <source>
        <dbReference type="ARBA" id="ARBA00023012"/>
    </source>
</evidence>
<dbReference type="PANTHER" id="PTHR24421:SF10">
    <property type="entry name" value="NITRATE_NITRITE SENSOR PROTEIN NARQ"/>
    <property type="match status" value="1"/>
</dbReference>
<dbReference type="Gene3D" id="1.20.5.1930">
    <property type="match status" value="1"/>
</dbReference>
<evidence type="ECO:0000256" key="10">
    <source>
        <dbReference type="SAM" id="Phobius"/>
    </source>
</evidence>
<protein>
    <recommendedName>
        <fullName evidence="2">histidine kinase</fullName>
        <ecNumber evidence="2">2.7.13.3</ecNumber>
    </recommendedName>
</protein>
<dbReference type="CDD" id="cd16917">
    <property type="entry name" value="HATPase_UhpB-NarQ-NarX-like"/>
    <property type="match status" value="1"/>
</dbReference>
<keyword evidence="8" id="KW-0902">Two-component regulatory system</keyword>
<evidence type="ECO:0000256" key="6">
    <source>
        <dbReference type="ARBA" id="ARBA00022777"/>
    </source>
</evidence>
<dbReference type="SMART" id="SM00387">
    <property type="entry name" value="HATPase_c"/>
    <property type="match status" value="1"/>
</dbReference>
<feature type="region of interest" description="Disordered" evidence="9">
    <location>
        <begin position="400"/>
        <end position="428"/>
    </location>
</feature>
<feature type="transmembrane region" description="Helical" evidence="10">
    <location>
        <begin position="130"/>
        <end position="147"/>
    </location>
</feature>
<dbReference type="InterPro" id="IPR036890">
    <property type="entry name" value="HATPase_C_sf"/>
</dbReference>
<dbReference type="EC" id="2.7.13.3" evidence="2"/>
<feature type="compositionally biased region" description="Polar residues" evidence="9">
    <location>
        <begin position="410"/>
        <end position="419"/>
    </location>
</feature>
<dbReference type="PANTHER" id="PTHR24421">
    <property type="entry name" value="NITRATE/NITRITE SENSOR PROTEIN NARX-RELATED"/>
    <property type="match status" value="1"/>
</dbReference>
<dbReference type="Pfam" id="PF23539">
    <property type="entry name" value="DUF7134"/>
    <property type="match status" value="1"/>
</dbReference>
<dbReference type="Pfam" id="PF07730">
    <property type="entry name" value="HisKA_3"/>
    <property type="match status" value="1"/>
</dbReference>
<dbReference type="Proteomes" id="UP001595912">
    <property type="component" value="Unassembled WGS sequence"/>
</dbReference>
<gene>
    <name evidence="12" type="ORF">ACFPIJ_52080</name>
</gene>
<comment type="caution">
    <text evidence="12">The sequence shown here is derived from an EMBL/GenBank/DDBJ whole genome shotgun (WGS) entry which is preliminary data.</text>
</comment>
<dbReference type="EMBL" id="JBHSIU010000099">
    <property type="protein sequence ID" value="MFC5006349.1"/>
    <property type="molecule type" value="Genomic_DNA"/>
</dbReference>
<name>A0ABV9WDC1_9ACTN</name>
<dbReference type="InterPro" id="IPR050482">
    <property type="entry name" value="Sensor_HK_TwoCompSys"/>
</dbReference>
<evidence type="ECO:0000256" key="5">
    <source>
        <dbReference type="ARBA" id="ARBA00022741"/>
    </source>
</evidence>
<keyword evidence="5" id="KW-0547">Nucleotide-binding</keyword>
<evidence type="ECO:0000313" key="12">
    <source>
        <dbReference type="EMBL" id="MFC5006349.1"/>
    </source>
</evidence>
<accession>A0ABV9WDC1</accession>
<sequence length="428" mass="45422">MHRLMSWPRRYARVVEPALAVVLAVPALVNPQAGGPLWAQGGVLAGLVLPLLWRRSQPEAMTAVVLAAAWLGLLTRTWSQHLPLAHAALQLMLHTLVVRGRRRPAALAALAAAAFFVSWSLTRYPASDAGWAAVTYCLSIATAWLLGEYVRARRAYLQSVERRAELADSERRALARAAAAEERARIARELHDVLAHSVGVMVVNAEGAQLMRHTDPAVVDRTLRLVSTTGRAALKELRRLLEVLHEDGTIPPPQPSLADLRQLVDGVGAGRAMAGLRLTGTEEGVPAGAVLQTYRIVQEALTNVVKHAGTGAGVDVAVDLGVPGLHRTVRIEVRDDGAGERGSGPRLPSSGRGITGMRERVAMFGGTLEAAPAPEGGFRVSATLPLDGEPCLTGPPQEITAAPQEITAPPQATLSTMGPCTTDHRSGS</sequence>